<evidence type="ECO:0000256" key="3">
    <source>
        <dbReference type="ARBA" id="ARBA00022448"/>
    </source>
</evidence>
<evidence type="ECO:0000256" key="10">
    <source>
        <dbReference type="RuleBase" id="RU003357"/>
    </source>
</evidence>
<evidence type="ECO:0000313" key="14">
    <source>
        <dbReference type="EMBL" id="MBN7799056.1"/>
    </source>
</evidence>
<dbReference type="InterPro" id="IPR039426">
    <property type="entry name" value="TonB-dep_rcpt-like"/>
</dbReference>
<protein>
    <submittedName>
        <fullName evidence="14">TonB-dependent receptor</fullName>
    </submittedName>
</protein>
<comment type="caution">
    <text evidence="14">The sequence shown here is derived from an EMBL/GenBank/DDBJ whole genome shotgun (WGS) entry which is preliminary data.</text>
</comment>
<evidence type="ECO:0000259" key="12">
    <source>
        <dbReference type="Pfam" id="PF00593"/>
    </source>
</evidence>
<keyword evidence="3 9" id="KW-0813">Transport</keyword>
<gene>
    <name evidence="14" type="ORF">JYP50_20835</name>
</gene>
<evidence type="ECO:0000256" key="1">
    <source>
        <dbReference type="ARBA" id="ARBA00004571"/>
    </source>
</evidence>
<dbReference type="InterPro" id="IPR036942">
    <property type="entry name" value="Beta-barrel_TonB_sf"/>
</dbReference>
<feature type="domain" description="TonB-dependent receptor plug" evidence="13">
    <location>
        <begin position="54"/>
        <end position="145"/>
    </location>
</feature>
<dbReference type="AlphaFoldDB" id="A0A939DJ17"/>
<comment type="subcellular location">
    <subcellularLocation>
        <location evidence="1 9">Cell outer membrane</location>
        <topology evidence="1 9">Multi-pass membrane protein</topology>
    </subcellularLocation>
</comment>
<dbReference type="InterPro" id="IPR012910">
    <property type="entry name" value="Plug_dom"/>
</dbReference>
<keyword evidence="6 10" id="KW-0798">TonB box</keyword>
<organism evidence="14 15">
    <name type="scientific">Parahaliea mediterranea</name>
    <dbReference type="NCBI Taxonomy" id="651086"/>
    <lineage>
        <taxon>Bacteria</taxon>
        <taxon>Pseudomonadati</taxon>
        <taxon>Pseudomonadota</taxon>
        <taxon>Gammaproteobacteria</taxon>
        <taxon>Cellvibrionales</taxon>
        <taxon>Halieaceae</taxon>
        <taxon>Parahaliea</taxon>
    </lineage>
</organism>
<dbReference type="Gene3D" id="2.40.170.20">
    <property type="entry name" value="TonB-dependent receptor, beta-barrel domain"/>
    <property type="match status" value="1"/>
</dbReference>
<dbReference type="Proteomes" id="UP000664303">
    <property type="component" value="Unassembled WGS sequence"/>
</dbReference>
<keyword evidence="8 9" id="KW-0998">Cell outer membrane</keyword>
<dbReference type="GO" id="GO:0009279">
    <property type="term" value="C:cell outer membrane"/>
    <property type="evidence" value="ECO:0007669"/>
    <property type="project" value="UniProtKB-SubCell"/>
</dbReference>
<sequence length="702" mass="75975">MSRNTTPTRRAGGLLAAAVAAATTAVANQALAQENAGAQLEETVVWGTRVSASSVQLQEGTIAIRQADHISDLLRTIPGVDVGGAHSLNQRITIRSMDDKDLRITIDGARQNTYMYHHMGNLQIHSDILQSVDIDVGTNSVVNGGLGGSVRFETKAARELLKDGDQFGARIQGSYADNDSSGYALTGYGQLTETLDVLAYYNHVDRNNYEVGGGKIKGADGGEIPGTDGEVRGLEGELDDVLLKFGLDIGDRQRLELGYESYEDSGDYSYRPDMGLATDIAIGDNLGLPLTYPTEFTRDTYTLNYDLQWGQASHLKAALFHNESSLWRDEAAIKALWPDSPARVEGTATNSGFNALATSSLGSRVTHDLTYGVDIVRYDTEYHPDGRTLSEEDATASALFIEDTIAFGNGLSLIPGLRYDRHDLDSAVVDDSFSEVTGALAAQYQLGDSLLFKLSSTQLFKGPEIGEVFVGAGLYDSPNPGIEAETGYNTEFALAYEAARFGADRFAAGFTVFRTDIEDYIYDYASSPAGGYWKDNVGDMTIDGYEAYIGYDIGGLQALLSVSDAESDLDAADAHADLDGARLDRQQGETVSLNIDYALADWGVTLHWDTLWVDDVAAALDLDGATLDNAKDGYTVSNLSARWTPKALRGLSLTAGVDNLFDEFYASQSSRTGVSFHPRFGKLYLQDYEPGRNIKVTVTYEL</sequence>
<dbReference type="CDD" id="cd01347">
    <property type="entry name" value="ligand_gated_channel"/>
    <property type="match status" value="1"/>
</dbReference>
<dbReference type="Pfam" id="PF00593">
    <property type="entry name" value="TonB_dep_Rec_b-barrel"/>
    <property type="match status" value="1"/>
</dbReference>
<dbReference type="PROSITE" id="PS52016">
    <property type="entry name" value="TONB_DEPENDENT_REC_3"/>
    <property type="match status" value="1"/>
</dbReference>
<feature type="chain" id="PRO_5037441667" evidence="11">
    <location>
        <begin position="33"/>
        <end position="702"/>
    </location>
</feature>
<dbReference type="EMBL" id="JAFKCZ010000022">
    <property type="protein sequence ID" value="MBN7799056.1"/>
    <property type="molecule type" value="Genomic_DNA"/>
</dbReference>
<keyword evidence="5 9" id="KW-0812">Transmembrane</keyword>
<evidence type="ECO:0000256" key="8">
    <source>
        <dbReference type="ARBA" id="ARBA00023237"/>
    </source>
</evidence>
<accession>A0A939DJ17</accession>
<evidence type="ECO:0000256" key="2">
    <source>
        <dbReference type="ARBA" id="ARBA00009810"/>
    </source>
</evidence>
<keyword evidence="11" id="KW-0732">Signal</keyword>
<keyword evidence="15" id="KW-1185">Reference proteome</keyword>
<reference evidence="14" key="1">
    <citation type="submission" date="2021-02" db="EMBL/GenBank/DDBJ databases">
        <title>PHA producing bacteria isolated from coastal sediment in Guangdong, Shenzhen.</title>
        <authorList>
            <person name="Zheng W."/>
            <person name="Yu S."/>
            <person name="Huang Y."/>
        </authorList>
    </citation>
    <scope>NUCLEOTIDE SEQUENCE</scope>
    <source>
        <strain evidence="14">TN14-10</strain>
    </source>
</reference>
<keyword evidence="4 9" id="KW-1134">Transmembrane beta strand</keyword>
<comment type="similarity">
    <text evidence="2 9 10">Belongs to the TonB-dependent receptor family.</text>
</comment>
<feature type="domain" description="TonB-dependent receptor-like beta-barrel" evidence="12">
    <location>
        <begin position="251"/>
        <end position="660"/>
    </location>
</feature>
<evidence type="ECO:0000256" key="9">
    <source>
        <dbReference type="PROSITE-ProRule" id="PRU01360"/>
    </source>
</evidence>
<evidence type="ECO:0000256" key="6">
    <source>
        <dbReference type="ARBA" id="ARBA00023077"/>
    </source>
</evidence>
<proteinExistence type="inferred from homology"/>
<dbReference type="Pfam" id="PF07715">
    <property type="entry name" value="Plug"/>
    <property type="match status" value="1"/>
</dbReference>
<dbReference type="Gene3D" id="2.170.130.10">
    <property type="entry name" value="TonB-dependent receptor, plug domain"/>
    <property type="match status" value="1"/>
</dbReference>
<name>A0A939DJ17_9GAMM</name>
<dbReference type="InterPro" id="IPR000531">
    <property type="entry name" value="Beta-barrel_TonB"/>
</dbReference>
<evidence type="ECO:0000313" key="15">
    <source>
        <dbReference type="Proteomes" id="UP000664303"/>
    </source>
</evidence>
<dbReference type="PANTHER" id="PTHR30069:SF41">
    <property type="entry name" value="HEME_HEMOPEXIN UTILIZATION PROTEIN C"/>
    <property type="match status" value="1"/>
</dbReference>
<dbReference type="GO" id="GO:0015344">
    <property type="term" value="F:siderophore uptake transmembrane transporter activity"/>
    <property type="evidence" value="ECO:0007669"/>
    <property type="project" value="TreeGrafter"/>
</dbReference>
<keyword evidence="7 9" id="KW-0472">Membrane</keyword>
<evidence type="ECO:0000259" key="13">
    <source>
        <dbReference type="Pfam" id="PF07715"/>
    </source>
</evidence>
<evidence type="ECO:0000256" key="4">
    <source>
        <dbReference type="ARBA" id="ARBA00022452"/>
    </source>
</evidence>
<keyword evidence="14" id="KW-0675">Receptor</keyword>
<dbReference type="GO" id="GO:0044718">
    <property type="term" value="P:siderophore transmembrane transport"/>
    <property type="evidence" value="ECO:0007669"/>
    <property type="project" value="TreeGrafter"/>
</dbReference>
<evidence type="ECO:0000256" key="11">
    <source>
        <dbReference type="SAM" id="SignalP"/>
    </source>
</evidence>
<dbReference type="RefSeq" id="WP_206562500.1">
    <property type="nucleotide sequence ID" value="NZ_JAFKCZ010000022.1"/>
</dbReference>
<dbReference type="SUPFAM" id="SSF56935">
    <property type="entry name" value="Porins"/>
    <property type="match status" value="1"/>
</dbReference>
<evidence type="ECO:0000256" key="7">
    <source>
        <dbReference type="ARBA" id="ARBA00023136"/>
    </source>
</evidence>
<feature type="signal peptide" evidence="11">
    <location>
        <begin position="1"/>
        <end position="32"/>
    </location>
</feature>
<dbReference type="PANTHER" id="PTHR30069">
    <property type="entry name" value="TONB-DEPENDENT OUTER MEMBRANE RECEPTOR"/>
    <property type="match status" value="1"/>
</dbReference>
<dbReference type="InterPro" id="IPR037066">
    <property type="entry name" value="Plug_dom_sf"/>
</dbReference>
<evidence type="ECO:0000256" key="5">
    <source>
        <dbReference type="ARBA" id="ARBA00022692"/>
    </source>
</evidence>